<evidence type="ECO:0000313" key="3">
    <source>
        <dbReference type="Proteomes" id="UP000051888"/>
    </source>
</evidence>
<dbReference type="Gene3D" id="3.10.180.10">
    <property type="entry name" value="2,3-Dihydroxybiphenyl 1,2-Dioxygenase, domain 1"/>
    <property type="match status" value="2"/>
</dbReference>
<dbReference type="AlphaFoldDB" id="A0A0Q3TAX9"/>
<dbReference type="STRING" id="157838.AN964_24105"/>
<comment type="caution">
    <text evidence="2">The sequence shown here is derived from an EMBL/GenBank/DDBJ whole genome shotgun (WGS) entry which is preliminary data.</text>
</comment>
<accession>A0A0Q3TAX9</accession>
<dbReference type="Proteomes" id="UP000051888">
    <property type="component" value="Unassembled WGS sequence"/>
</dbReference>
<dbReference type="PANTHER" id="PTHR40265">
    <property type="entry name" value="BLL2707 PROTEIN"/>
    <property type="match status" value="1"/>
</dbReference>
<dbReference type="SUPFAM" id="SSF54593">
    <property type="entry name" value="Glyoxalase/Bleomycin resistance protein/Dihydroxybiphenyl dioxygenase"/>
    <property type="match status" value="1"/>
</dbReference>
<dbReference type="InterPro" id="IPR025870">
    <property type="entry name" value="Glyoxalase-like_dom"/>
</dbReference>
<reference evidence="2 3" key="1">
    <citation type="submission" date="2015-09" db="EMBL/GenBank/DDBJ databases">
        <title>Genome sequencing project for genomic taxonomy and phylogenomics of Bacillus-like bacteria.</title>
        <authorList>
            <person name="Liu B."/>
            <person name="Wang J."/>
            <person name="Zhu Y."/>
            <person name="Liu G."/>
            <person name="Chen Q."/>
            <person name="Chen Z."/>
            <person name="Lan J."/>
            <person name="Che J."/>
            <person name="Ge C."/>
            <person name="Shi H."/>
            <person name="Pan Z."/>
            <person name="Liu X."/>
        </authorList>
    </citation>
    <scope>NUCLEOTIDE SEQUENCE [LARGE SCALE GENOMIC DNA]</scope>
    <source>
        <strain evidence="2 3">LMG 18435</strain>
    </source>
</reference>
<sequence>MEFSFDHLVHFVQNPQEAVEEMKSIGLHAFVGGNHEKWGTYNSLAYFGLSYIEFLGIRDRVKAEEAALHHDLTNQVINLLPTIQGFNRIALRTNQIEEVAEKARILGFNIDGPVEGTRTRDDGVTIRWKMLFIKHEQTELPFPFIIQWDQSDEERRLDLKEKINGHSIGRVEIEDLVFAVHDLERQADKWSRLFGLKKSAPYVDEDLKATCIQLSLGGGNLSFASPSGDGFLSDYMNQRGEGPFLLRLQGEQSIPAQKILGSYFQVIGQG</sequence>
<dbReference type="PANTHER" id="PTHR40265:SF1">
    <property type="entry name" value="GLYOXALASE-LIKE DOMAIN-CONTAINING PROTEIN"/>
    <property type="match status" value="1"/>
</dbReference>
<dbReference type="PATRIC" id="fig|157838.3.peg.5305"/>
<evidence type="ECO:0000313" key="2">
    <source>
        <dbReference type="EMBL" id="KQL50713.1"/>
    </source>
</evidence>
<dbReference type="OrthoDB" id="9111355at2"/>
<evidence type="ECO:0000259" key="1">
    <source>
        <dbReference type="Pfam" id="PF13468"/>
    </source>
</evidence>
<dbReference type="Pfam" id="PF13468">
    <property type="entry name" value="Glyoxalase_3"/>
    <property type="match status" value="1"/>
</dbReference>
<dbReference type="InterPro" id="IPR029068">
    <property type="entry name" value="Glyas_Bleomycin-R_OHBP_Dase"/>
</dbReference>
<name>A0A0Q3TAX9_9BACI</name>
<gene>
    <name evidence="2" type="ORF">AN964_24105</name>
</gene>
<dbReference type="EMBL" id="LJJC01000015">
    <property type="protein sequence ID" value="KQL50713.1"/>
    <property type="molecule type" value="Genomic_DNA"/>
</dbReference>
<protein>
    <recommendedName>
        <fullName evidence="1">Glyoxalase-like domain-containing protein</fullName>
    </recommendedName>
</protein>
<proteinExistence type="predicted"/>
<dbReference type="RefSeq" id="WP_055742320.1">
    <property type="nucleotide sequence ID" value="NZ_JAAIWL010000002.1"/>
</dbReference>
<feature type="domain" description="Glyoxalase-like" evidence="1">
    <location>
        <begin position="5"/>
        <end position="194"/>
    </location>
</feature>
<organism evidence="2 3">
    <name type="scientific">Heyndrickxia shackletonii</name>
    <dbReference type="NCBI Taxonomy" id="157838"/>
    <lineage>
        <taxon>Bacteria</taxon>
        <taxon>Bacillati</taxon>
        <taxon>Bacillota</taxon>
        <taxon>Bacilli</taxon>
        <taxon>Bacillales</taxon>
        <taxon>Bacillaceae</taxon>
        <taxon>Heyndrickxia</taxon>
    </lineage>
</organism>
<keyword evidence="3" id="KW-1185">Reference proteome</keyword>